<dbReference type="EMBL" id="BRZI01000030">
    <property type="protein sequence ID" value="GLD31774.1"/>
    <property type="molecule type" value="Genomic_DNA"/>
</dbReference>
<dbReference type="GO" id="GO:0020037">
    <property type="term" value="F:heme binding"/>
    <property type="evidence" value="ECO:0007669"/>
    <property type="project" value="InterPro"/>
</dbReference>
<dbReference type="AlphaFoldDB" id="A0A9P3Q8C8"/>
<protein>
    <recommendedName>
        <fullName evidence="1">Haemophore haem-binding domain-containing protein</fullName>
    </recommendedName>
</protein>
<evidence type="ECO:0000259" key="1">
    <source>
        <dbReference type="Pfam" id="PF16525"/>
    </source>
</evidence>
<dbReference type="Pfam" id="PF16525">
    <property type="entry name" value="MHB"/>
    <property type="match status" value="1"/>
</dbReference>
<evidence type="ECO:0000313" key="2">
    <source>
        <dbReference type="EMBL" id="GLD31774.1"/>
    </source>
</evidence>
<sequence>MRHISVSGSFKRTFVVGEQSGRIGSRVVTLDSGDSGAPRNRFTHSEEQIIMKISSIVARRRIAGISAGCLLGGIAVGIAGAPSAAAAPDCSPEGVNATVSSVQGAAQQYLAGHPGANQVVMAAYGQPRGDAAANIRAYFTAHPNEYHDLRGILAPIGDTEQQCNVSALPPHLESAYHEFMAG</sequence>
<dbReference type="InterPro" id="IPR032407">
    <property type="entry name" value="MHB"/>
</dbReference>
<organism evidence="2 3">
    <name type="scientific">Mycobacterium kiyosense</name>
    <dbReference type="NCBI Taxonomy" id="2871094"/>
    <lineage>
        <taxon>Bacteria</taxon>
        <taxon>Bacillati</taxon>
        <taxon>Actinomycetota</taxon>
        <taxon>Actinomycetes</taxon>
        <taxon>Mycobacteriales</taxon>
        <taxon>Mycobacteriaceae</taxon>
        <taxon>Mycobacterium</taxon>
    </lineage>
</organism>
<keyword evidence="3" id="KW-1185">Reference proteome</keyword>
<evidence type="ECO:0000313" key="3">
    <source>
        <dbReference type="Proteomes" id="UP001064782"/>
    </source>
</evidence>
<dbReference type="InterPro" id="IPR038378">
    <property type="entry name" value="MHB_sf"/>
</dbReference>
<feature type="domain" description="Haemophore haem-binding" evidence="1">
    <location>
        <begin position="88"/>
        <end position="164"/>
    </location>
</feature>
<dbReference type="Gene3D" id="1.20.20.20">
    <property type="entry name" value="Haemophore, haem-binding domain"/>
    <property type="match status" value="1"/>
</dbReference>
<gene>
    <name evidence="2" type="ORF">Mkiyose1413_36570</name>
</gene>
<comment type="caution">
    <text evidence="2">The sequence shown here is derived from an EMBL/GenBank/DDBJ whole genome shotgun (WGS) entry which is preliminary data.</text>
</comment>
<dbReference type="Proteomes" id="UP001064782">
    <property type="component" value="Unassembled WGS sequence"/>
</dbReference>
<dbReference type="NCBIfam" id="TIGR04529">
    <property type="entry name" value="MTB_hemophore"/>
    <property type="match status" value="1"/>
</dbReference>
<reference evidence="2" key="1">
    <citation type="submission" date="2022-08" db="EMBL/GenBank/DDBJ databases">
        <title>Mycobacterium kiyosense sp. nov., scotochromogenic slow-glowing species isolated from respiratory specimens.</title>
        <authorList>
            <person name="Fukano H."/>
            <person name="Kazumi Y."/>
            <person name="Sakagami N."/>
            <person name="Ato M."/>
            <person name="Mitarai S."/>
            <person name="Hoshino Y."/>
        </authorList>
    </citation>
    <scope>NUCLEOTIDE SEQUENCE</scope>
    <source>
        <strain evidence="2">1413</strain>
    </source>
</reference>
<proteinExistence type="predicted"/>
<accession>A0A9P3Q8C8</accession>
<name>A0A9P3Q8C8_9MYCO</name>